<proteinExistence type="inferred from homology"/>
<dbReference type="Gene3D" id="3.40.30.10">
    <property type="entry name" value="Glutaredoxin"/>
    <property type="match status" value="1"/>
</dbReference>
<evidence type="ECO:0000256" key="3">
    <source>
        <dbReference type="ARBA" id="ARBA00004300"/>
    </source>
</evidence>
<dbReference type="GO" id="GO:0005813">
    <property type="term" value="C:centrosome"/>
    <property type="evidence" value="ECO:0007669"/>
    <property type="project" value="UniProtKB-SubCell"/>
</dbReference>
<name>A0A553PF36_TIGCA</name>
<dbReference type="InterPro" id="IPR036249">
    <property type="entry name" value="Thioredoxin-like_sf"/>
</dbReference>
<evidence type="ECO:0000256" key="11">
    <source>
        <dbReference type="ARBA" id="ARBA00062574"/>
    </source>
</evidence>
<evidence type="ECO:0000256" key="9">
    <source>
        <dbReference type="ARBA" id="ARBA00026148"/>
    </source>
</evidence>
<dbReference type="EMBL" id="VCGU01000004">
    <property type="protein sequence ID" value="TRY76289.1"/>
    <property type="molecule type" value="Genomic_DNA"/>
</dbReference>
<feature type="region of interest" description="Disordered" evidence="12">
    <location>
        <begin position="183"/>
        <end position="224"/>
    </location>
</feature>
<comment type="similarity">
    <text evidence="4">Belongs to the phosducin family.</text>
</comment>
<keyword evidence="6" id="KW-0597">Phosphoprotein</keyword>
<dbReference type="Proteomes" id="UP000318571">
    <property type="component" value="Chromosome 5"/>
</dbReference>
<keyword evidence="15" id="KW-1185">Reference proteome</keyword>
<evidence type="ECO:0000256" key="1">
    <source>
        <dbReference type="ARBA" id="ARBA00004123"/>
    </source>
</evidence>
<keyword evidence="8" id="KW-0539">Nucleus</keyword>
<dbReference type="CDD" id="cd02989">
    <property type="entry name" value="Phd_like_TxnDC9"/>
    <property type="match status" value="1"/>
</dbReference>
<evidence type="ECO:0000313" key="15">
    <source>
        <dbReference type="Proteomes" id="UP000318571"/>
    </source>
</evidence>
<dbReference type="AlphaFoldDB" id="A0A553PF36"/>
<evidence type="ECO:0000256" key="6">
    <source>
        <dbReference type="ARBA" id="ARBA00022553"/>
    </source>
</evidence>
<dbReference type="PANTHER" id="PTHR21148">
    <property type="entry name" value="THIOREDOXIN DOMAIN-CONTAINING PROTEIN 9"/>
    <property type="match status" value="1"/>
</dbReference>
<evidence type="ECO:0000256" key="8">
    <source>
        <dbReference type="ARBA" id="ARBA00023242"/>
    </source>
</evidence>
<comment type="subcellular location">
    <subcellularLocation>
        <location evidence="3">Cytoplasm</location>
        <location evidence="3">Cytoskeleton</location>
        <location evidence="3">Microtubule organizing center</location>
        <location evidence="3">Centrosome</location>
    </subcellularLocation>
    <subcellularLocation>
        <location evidence="2">Midbody</location>
    </subcellularLocation>
    <subcellularLocation>
        <location evidence="1">Nucleus</location>
    </subcellularLocation>
</comment>
<comment type="function">
    <text evidence="10">Significantly diminishes the chaperonin TCP1 complex ATPase activity, thus negatively impacts protein folding, including that of actin or tubulin.</text>
</comment>
<dbReference type="Pfam" id="PF02114">
    <property type="entry name" value="Phosducin"/>
    <property type="match status" value="1"/>
</dbReference>
<dbReference type="STRING" id="6832.A0A553PF36"/>
<evidence type="ECO:0000313" key="14">
    <source>
        <dbReference type="EMBL" id="TRY76289.1"/>
    </source>
</evidence>
<dbReference type="InterPro" id="IPR024253">
    <property type="entry name" value="Phosducin_thioredoxin-like_dom"/>
</dbReference>
<evidence type="ECO:0000259" key="13">
    <source>
        <dbReference type="Pfam" id="PF02114"/>
    </source>
</evidence>
<feature type="domain" description="Phosducin" evidence="13">
    <location>
        <begin position="25"/>
        <end position="167"/>
    </location>
</feature>
<keyword evidence="5" id="KW-0963">Cytoplasm</keyword>
<reference evidence="14 15" key="1">
    <citation type="journal article" date="2018" name="Nat. Ecol. Evol.">
        <title>Genomic signatures of mitonuclear coevolution across populations of Tigriopus californicus.</title>
        <authorList>
            <person name="Barreto F.S."/>
            <person name="Watson E.T."/>
            <person name="Lima T.G."/>
            <person name="Willett C.S."/>
            <person name="Edmands S."/>
            <person name="Li W."/>
            <person name="Burton R.S."/>
        </authorList>
    </citation>
    <scope>NUCLEOTIDE SEQUENCE [LARGE SCALE GENOMIC DNA]</scope>
    <source>
        <strain evidence="14 15">San Diego</strain>
    </source>
</reference>
<dbReference type="GO" id="GO:0030496">
    <property type="term" value="C:midbody"/>
    <property type="evidence" value="ECO:0007669"/>
    <property type="project" value="UniProtKB-SubCell"/>
</dbReference>
<evidence type="ECO:0000256" key="5">
    <source>
        <dbReference type="ARBA" id="ARBA00022490"/>
    </source>
</evidence>
<evidence type="ECO:0000256" key="10">
    <source>
        <dbReference type="ARBA" id="ARBA00053682"/>
    </source>
</evidence>
<comment type="subunit">
    <text evidence="11">Forms ternary complexes with the chaperonin TCP1 complex, spanning the cylindrical chaperonin cavity and contacting at least 2 subunits.</text>
</comment>
<gene>
    <name evidence="14" type="ORF">TCAL_13294</name>
</gene>
<dbReference type="OMA" id="CVIAFID"/>
<protein>
    <recommendedName>
        <fullName evidence="9">Thioredoxin domain-containing protein 9</fullName>
    </recommendedName>
</protein>
<sequence>MDIGHVLSEQMMAAAKVVEEQLDAEMSKLDHMDEDELELLRVRRLETMKKHQQQKQDWLAQGHGEYAEIPEEKAFFNVTKNSSKVVVHFYRDETFRCKIFDKHLAILAHKHLETKFCKINAEKCPFLTSRLRIKVIPTLACIKDAKTQDYIVGFTDLGNTDEFSTDMLEWRLAQTEMISYSGDLMTPPDGGKSGKSKTTILGKPKVKTIRGSGRKDASSDEDDW</sequence>
<organism evidence="14 15">
    <name type="scientific">Tigriopus californicus</name>
    <name type="common">Marine copepod</name>
    <dbReference type="NCBI Taxonomy" id="6832"/>
    <lineage>
        <taxon>Eukaryota</taxon>
        <taxon>Metazoa</taxon>
        <taxon>Ecdysozoa</taxon>
        <taxon>Arthropoda</taxon>
        <taxon>Crustacea</taxon>
        <taxon>Multicrustacea</taxon>
        <taxon>Hexanauplia</taxon>
        <taxon>Copepoda</taxon>
        <taxon>Harpacticoida</taxon>
        <taxon>Harpacticidae</taxon>
        <taxon>Tigriopus</taxon>
    </lineage>
</organism>
<dbReference type="FunFam" id="3.40.30.10:FF:000141">
    <property type="entry name" value="Thioredoxin domain-containing protein 9"/>
    <property type="match status" value="1"/>
</dbReference>
<comment type="caution">
    <text evidence="14">The sequence shown here is derived from an EMBL/GenBank/DDBJ whole genome shotgun (WGS) entry which is preliminary data.</text>
</comment>
<evidence type="ECO:0000256" key="2">
    <source>
        <dbReference type="ARBA" id="ARBA00004214"/>
    </source>
</evidence>
<dbReference type="SUPFAM" id="SSF52833">
    <property type="entry name" value="Thioredoxin-like"/>
    <property type="match status" value="1"/>
</dbReference>
<accession>A0A553PF36</accession>
<keyword evidence="7" id="KW-0206">Cytoskeleton</keyword>
<evidence type="ECO:0000256" key="12">
    <source>
        <dbReference type="SAM" id="MobiDB-lite"/>
    </source>
</evidence>
<dbReference type="GO" id="GO:0005634">
    <property type="term" value="C:nucleus"/>
    <property type="evidence" value="ECO:0007669"/>
    <property type="project" value="UniProtKB-SubCell"/>
</dbReference>
<dbReference type="OrthoDB" id="10257948at2759"/>
<evidence type="ECO:0000256" key="7">
    <source>
        <dbReference type="ARBA" id="ARBA00023212"/>
    </source>
</evidence>
<evidence type="ECO:0000256" key="4">
    <source>
        <dbReference type="ARBA" id="ARBA00009686"/>
    </source>
</evidence>
<dbReference type="GO" id="GO:0005737">
    <property type="term" value="C:cytoplasm"/>
    <property type="evidence" value="ECO:0007669"/>
    <property type="project" value="UniProtKB-ARBA"/>
</dbReference>